<keyword evidence="5 7" id="KW-0574">Periplasm</keyword>
<proteinExistence type="inferred from homology"/>
<organism evidence="9 10">
    <name type="scientific">Oceanococcus atlanticus</name>
    <dbReference type="NCBI Taxonomy" id="1317117"/>
    <lineage>
        <taxon>Bacteria</taxon>
        <taxon>Pseudomonadati</taxon>
        <taxon>Pseudomonadota</taxon>
        <taxon>Gammaproteobacteria</taxon>
        <taxon>Chromatiales</taxon>
        <taxon>Oceanococcaceae</taxon>
        <taxon>Oceanococcus</taxon>
    </lineage>
</organism>
<gene>
    <name evidence="9" type="primary">flgA</name>
    <name evidence="9" type="ORF">ATO7_02380</name>
</gene>
<evidence type="ECO:0000256" key="7">
    <source>
        <dbReference type="RuleBase" id="RU362063"/>
    </source>
</evidence>
<evidence type="ECO:0000259" key="8">
    <source>
        <dbReference type="SMART" id="SM00858"/>
    </source>
</evidence>
<dbReference type="PANTHER" id="PTHR36307">
    <property type="entry name" value="FLAGELLA BASAL BODY P-RING FORMATION PROTEIN FLGA"/>
    <property type="match status" value="1"/>
</dbReference>
<dbReference type="NCBIfam" id="TIGR03170">
    <property type="entry name" value="flgA_cterm"/>
    <property type="match status" value="1"/>
</dbReference>
<comment type="caution">
    <text evidence="9">The sequence shown here is derived from an EMBL/GenBank/DDBJ whole genome shotgun (WGS) entry which is preliminary data.</text>
</comment>
<comment type="subcellular location">
    <subcellularLocation>
        <location evidence="1 7">Periplasm</location>
    </subcellularLocation>
</comment>
<evidence type="ECO:0000256" key="6">
    <source>
        <dbReference type="ARBA" id="ARBA00025643"/>
    </source>
</evidence>
<keyword evidence="9" id="KW-0969">Cilium</keyword>
<evidence type="ECO:0000256" key="2">
    <source>
        <dbReference type="ARBA" id="ARBA00010474"/>
    </source>
</evidence>
<evidence type="ECO:0000313" key="9">
    <source>
        <dbReference type="EMBL" id="ORE88685.1"/>
    </source>
</evidence>
<name>A0A1Y1SG89_9GAMM</name>
<dbReference type="GO" id="GO:0042597">
    <property type="term" value="C:periplasmic space"/>
    <property type="evidence" value="ECO:0007669"/>
    <property type="project" value="UniProtKB-SubCell"/>
</dbReference>
<dbReference type="STRING" id="1317117.ATO7_02380"/>
<dbReference type="CDD" id="cd11614">
    <property type="entry name" value="SAF_CpaB_FlgA_like"/>
    <property type="match status" value="1"/>
</dbReference>
<dbReference type="SMART" id="SM00858">
    <property type="entry name" value="SAF"/>
    <property type="match status" value="1"/>
</dbReference>
<dbReference type="AlphaFoldDB" id="A0A1Y1SG89"/>
<accession>A0A1Y1SG89</accession>
<keyword evidence="4" id="KW-0732">Signal</keyword>
<dbReference type="InterPro" id="IPR013974">
    <property type="entry name" value="SAF"/>
</dbReference>
<comment type="similarity">
    <text evidence="2 7">Belongs to the FlgA family.</text>
</comment>
<dbReference type="Proteomes" id="UP000192342">
    <property type="component" value="Unassembled WGS sequence"/>
</dbReference>
<evidence type="ECO:0000256" key="3">
    <source>
        <dbReference type="ARBA" id="ARBA00014754"/>
    </source>
</evidence>
<evidence type="ECO:0000256" key="4">
    <source>
        <dbReference type="ARBA" id="ARBA00022729"/>
    </source>
</evidence>
<evidence type="ECO:0000313" key="10">
    <source>
        <dbReference type="Proteomes" id="UP000192342"/>
    </source>
</evidence>
<evidence type="ECO:0000256" key="1">
    <source>
        <dbReference type="ARBA" id="ARBA00004418"/>
    </source>
</evidence>
<dbReference type="InterPro" id="IPR017585">
    <property type="entry name" value="SAF_FlgA"/>
</dbReference>
<dbReference type="EMBL" id="AQQV01000001">
    <property type="protein sequence ID" value="ORE88685.1"/>
    <property type="molecule type" value="Genomic_DNA"/>
</dbReference>
<dbReference type="InterPro" id="IPR041231">
    <property type="entry name" value="FlgA_N"/>
</dbReference>
<dbReference type="GO" id="GO:0044780">
    <property type="term" value="P:bacterial-type flagellum assembly"/>
    <property type="evidence" value="ECO:0007669"/>
    <property type="project" value="InterPro"/>
</dbReference>
<feature type="domain" description="SAF" evidence="8">
    <location>
        <begin position="90"/>
        <end position="152"/>
    </location>
</feature>
<keyword evidence="10" id="KW-1185">Reference proteome</keyword>
<protein>
    <recommendedName>
        <fullName evidence="3 7">Flagella basal body P-ring formation protein FlgA</fullName>
    </recommendedName>
</protein>
<keyword evidence="9" id="KW-0282">Flagellum</keyword>
<dbReference type="Pfam" id="PF13144">
    <property type="entry name" value="ChapFlgA"/>
    <property type="match status" value="1"/>
</dbReference>
<dbReference type="PANTHER" id="PTHR36307:SF1">
    <property type="entry name" value="FLAGELLA BASAL BODY P-RING FORMATION PROTEIN FLGA"/>
    <property type="match status" value="1"/>
</dbReference>
<sequence>MWLFLGDLAYAAEQEKRQRIEQVASDYARSQAGEGKLDIRARLPDSRLSLPRCKDTPVASAARYSQRMQVRVSCPGSWALYVPVTISQQKQLVVLNRSLASGEIVSASDISLRWQAVSDVGYGHFEDTEAVIGRRLARPVRAGQILRPNQLRQAFSVRKGDTVTLISRIAGVEIRSRGTAEHDAVENARVNVRNLSSGKRVQGYARGSGIVEVQG</sequence>
<keyword evidence="9" id="KW-0966">Cell projection</keyword>
<dbReference type="InterPro" id="IPR039246">
    <property type="entry name" value="Flagellar_FlgA"/>
</dbReference>
<evidence type="ECO:0000256" key="5">
    <source>
        <dbReference type="ARBA" id="ARBA00022764"/>
    </source>
</evidence>
<dbReference type="Gene3D" id="3.90.1210.10">
    <property type="entry name" value="Antifreeze-like/N-acetylneuraminic acid synthase C-terminal domain"/>
    <property type="match status" value="1"/>
</dbReference>
<keyword evidence="7" id="KW-1005">Bacterial flagellum biogenesis</keyword>
<reference evidence="9 10" key="1">
    <citation type="submission" date="2013-04" db="EMBL/GenBank/DDBJ databases">
        <title>Oceanococcus atlanticus 22II-S10r2 Genome Sequencing.</title>
        <authorList>
            <person name="Lai Q."/>
            <person name="Li G."/>
            <person name="Shao Z."/>
        </authorList>
    </citation>
    <scope>NUCLEOTIDE SEQUENCE [LARGE SCALE GENOMIC DNA]</scope>
    <source>
        <strain evidence="9 10">22II-S10r2</strain>
    </source>
</reference>
<dbReference type="Gene3D" id="2.30.30.760">
    <property type="match status" value="1"/>
</dbReference>
<comment type="function">
    <text evidence="6 7">Involved in the assembly process of the P-ring formation. It may associate with FlgF on the rod constituting a structure essential for the P-ring assembly or may act as a modulator protein for the P-ring assembly.</text>
</comment>
<dbReference type="Pfam" id="PF17656">
    <property type="entry name" value="ChapFlgA_N"/>
    <property type="match status" value="1"/>
</dbReference>